<dbReference type="Proteomes" id="UP000800035">
    <property type="component" value="Unassembled WGS sequence"/>
</dbReference>
<evidence type="ECO:0000313" key="2">
    <source>
        <dbReference type="EMBL" id="KAF1956480.1"/>
    </source>
</evidence>
<dbReference type="SUPFAM" id="SSF50978">
    <property type="entry name" value="WD40 repeat-like"/>
    <property type="match status" value="1"/>
</dbReference>
<dbReference type="EMBL" id="ML976991">
    <property type="protein sequence ID" value="KAF1956480.1"/>
    <property type="molecule type" value="Genomic_DNA"/>
</dbReference>
<dbReference type="Gene3D" id="2.130.10.10">
    <property type="entry name" value="YVTN repeat-like/Quinoprotein amine dehydrogenase"/>
    <property type="match status" value="1"/>
</dbReference>
<feature type="region of interest" description="Disordered" evidence="1">
    <location>
        <begin position="74"/>
        <end position="106"/>
    </location>
</feature>
<evidence type="ECO:0000313" key="3">
    <source>
        <dbReference type="Proteomes" id="UP000800035"/>
    </source>
</evidence>
<protein>
    <recommendedName>
        <fullName evidence="4">Nucleoporin NUP37</fullName>
    </recommendedName>
</protein>
<sequence length="653" mass="70296">MKPFIATKGKTAQLRYELPRRVHDTNIYPVKASNGSTIILYGQDGGVGILWRGGRPFKKSVPLPKAPVKVNGTSKTNVISLDDSDDDEPPPKAEFDDEEEELDPDQPYPSIIQQIYLPLNTDVLHIAVPAIAPALERLPTASTPPIFAKKICFAIACTDYSVRIVTLPLAPPPDAAKARSSSGKSLYGEEVTKIPVYAGHQDIPRGVSMTWTSRSEPNHKHSSDDDMDADGEGEEGATPGRRSPRKKQPRSRSTTAGDASSFDLLVASHTAELGGLLNVWRFNLTDTSVKLNNPVAPYYSRTLQKPATKVAFNIAQYPKARHSQLLVVDRSGTARVVDLFAARTNRAGTRLPKLGATVASFKTGFEHAKANSPPILAARKAIIDAAWASDGRHIVALLSDGEWGVWDVDRSGPSPPADPSAFSLRGFVGTSDNERASSGPSSPKARSSRGSLAPMTPNTRRKKEEVLFHSSSSSSIPPHGGVSVASLHTTHDEPIQDSVIIWYGAEIHRIPDLAKFWARSAAGSNGSSLPGPGLSQLQDISIMGETITSVDQFDTTVQDARMALPRNILVAGEHRLVITAPNTTQQVGRDLTAIFAREQEEEEGARRTDLALLSQGELDLGGMNRMLGDIEGGTSRSLVLGNPRKVLFASSTS</sequence>
<reference evidence="2" key="1">
    <citation type="journal article" date="2020" name="Stud. Mycol.">
        <title>101 Dothideomycetes genomes: a test case for predicting lifestyles and emergence of pathogens.</title>
        <authorList>
            <person name="Haridas S."/>
            <person name="Albert R."/>
            <person name="Binder M."/>
            <person name="Bloem J."/>
            <person name="Labutti K."/>
            <person name="Salamov A."/>
            <person name="Andreopoulos B."/>
            <person name="Baker S."/>
            <person name="Barry K."/>
            <person name="Bills G."/>
            <person name="Bluhm B."/>
            <person name="Cannon C."/>
            <person name="Castanera R."/>
            <person name="Culley D."/>
            <person name="Daum C."/>
            <person name="Ezra D."/>
            <person name="Gonzalez J."/>
            <person name="Henrissat B."/>
            <person name="Kuo A."/>
            <person name="Liang C."/>
            <person name="Lipzen A."/>
            <person name="Lutzoni F."/>
            <person name="Magnuson J."/>
            <person name="Mondo S."/>
            <person name="Nolan M."/>
            <person name="Ohm R."/>
            <person name="Pangilinan J."/>
            <person name="Park H.-J."/>
            <person name="Ramirez L."/>
            <person name="Alfaro M."/>
            <person name="Sun H."/>
            <person name="Tritt A."/>
            <person name="Yoshinaga Y."/>
            <person name="Zwiers L.-H."/>
            <person name="Turgeon B."/>
            <person name="Goodwin S."/>
            <person name="Spatafora J."/>
            <person name="Crous P."/>
            <person name="Grigoriev I."/>
        </authorList>
    </citation>
    <scope>NUCLEOTIDE SEQUENCE</scope>
    <source>
        <strain evidence="2">CBS 675.92</strain>
    </source>
</reference>
<feature type="region of interest" description="Disordered" evidence="1">
    <location>
        <begin position="409"/>
        <end position="485"/>
    </location>
</feature>
<dbReference type="AlphaFoldDB" id="A0A6A5TWP2"/>
<feature type="region of interest" description="Disordered" evidence="1">
    <location>
        <begin position="208"/>
        <end position="257"/>
    </location>
</feature>
<evidence type="ECO:0000256" key="1">
    <source>
        <dbReference type="SAM" id="MobiDB-lite"/>
    </source>
</evidence>
<gene>
    <name evidence="2" type="ORF">CC80DRAFT_444875</name>
</gene>
<feature type="compositionally biased region" description="Acidic residues" evidence="1">
    <location>
        <begin position="225"/>
        <end position="235"/>
    </location>
</feature>
<proteinExistence type="predicted"/>
<dbReference type="OrthoDB" id="5323870at2759"/>
<feature type="compositionally biased region" description="Low complexity" evidence="1">
    <location>
        <begin position="436"/>
        <end position="451"/>
    </location>
</feature>
<keyword evidence="3" id="KW-1185">Reference proteome</keyword>
<feature type="compositionally biased region" description="Acidic residues" evidence="1">
    <location>
        <begin position="95"/>
        <end position="104"/>
    </location>
</feature>
<organism evidence="2 3">
    <name type="scientific">Byssothecium circinans</name>
    <dbReference type="NCBI Taxonomy" id="147558"/>
    <lineage>
        <taxon>Eukaryota</taxon>
        <taxon>Fungi</taxon>
        <taxon>Dikarya</taxon>
        <taxon>Ascomycota</taxon>
        <taxon>Pezizomycotina</taxon>
        <taxon>Dothideomycetes</taxon>
        <taxon>Pleosporomycetidae</taxon>
        <taxon>Pleosporales</taxon>
        <taxon>Massarineae</taxon>
        <taxon>Massarinaceae</taxon>
        <taxon>Byssothecium</taxon>
    </lineage>
</organism>
<dbReference type="InterPro" id="IPR015943">
    <property type="entry name" value="WD40/YVTN_repeat-like_dom_sf"/>
</dbReference>
<evidence type="ECO:0008006" key="4">
    <source>
        <dbReference type="Google" id="ProtNLM"/>
    </source>
</evidence>
<accession>A0A6A5TWP2</accession>
<name>A0A6A5TWP2_9PLEO</name>
<dbReference type="InterPro" id="IPR036322">
    <property type="entry name" value="WD40_repeat_dom_sf"/>
</dbReference>